<keyword evidence="2" id="KW-1133">Transmembrane helix</keyword>
<evidence type="ECO:0000256" key="2">
    <source>
        <dbReference type="SAM" id="Phobius"/>
    </source>
</evidence>
<dbReference type="AlphaFoldDB" id="A0A7S2MD52"/>
<gene>
    <name evidence="3" type="ORF">DSPE1174_LOCUS28855</name>
</gene>
<accession>A0A7S2MD52</accession>
<name>A0A7S2MD52_9STRA</name>
<sequence>MSFTRIKDKEPVNDEEEPIDQPTPLRSMNLVNFRNRQFSFRTDTTVGFEQEQASVAPTYGQVGALAALTFISGPVGFALGGATITKMNMSNSNNQRVVLPPKIEPLAKPRRWVRVVIIPFIVLLYGALFLIQVLWQLVSAAVEAFGAYLIGYIVYLTMGLTIQVRRFSFNFWIVKSDLIFEVKLGELLIVNPRGDYQTPYFLAVEAIELRVPFVSLIRNLVRQQGLLDIPYVAVREVTIFFEKAKLEDTGNLKLNLFGIIGFEPSQFHIDRTQRVADKFLVKLRYLHIHHVLMFTTDLVAHYLGSSSGLGEKCIEHPIKLESDVIMGADNFVPSNGQVGQTWKQAAGSILQAIRKDLDLQPIIQEILASQSEIIASSEKEAMDYMNSIMNAIETDESV</sequence>
<evidence type="ECO:0000313" key="3">
    <source>
        <dbReference type="EMBL" id="CAD9476860.1"/>
    </source>
</evidence>
<organism evidence="3">
    <name type="scientific">Octactis speculum</name>
    <dbReference type="NCBI Taxonomy" id="3111310"/>
    <lineage>
        <taxon>Eukaryota</taxon>
        <taxon>Sar</taxon>
        <taxon>Stramenopiles</taxon>
        <taxon>Ochrophyta</taxon>
        <taxon>Dictyochophyceae</taxon>
        <taxon>Dictyochales</taxon>
        <taxon>Dictyochaceae</taxon>
        <taxon>Octactis</taxon>
    </lineage>
</organism>
<protein>
    <submittedName>
        <fullName evidence="3">Uncharacterized protein</fullName>
    </submittedName>
</protein>
<keyword evidence="2" id="KW-0812">Transmembrane</keyword>
<feature type="transmembrane region" description="Helical" evidence="2">
    <location>
        <begin position="141"/>
        <end position="162"/>
    </location>
</feature>
<evidence type="ECO:0000256" key="1">
    <source>
        <dbReference type="SAM" id="MobiDB-lite"/>
    </source>
</evidence>
<feature type="transmembrane region" description="Helical" evidence="2">
    <location>
        <begin position="112"/>
        <end position="135"/>
    </location>
</feature>
<proteinExistence type="predicted"/>
<keyword evidence="2" id="KW-0472">Membrane</keyword>
<feature type="region of interest" description="Disordered" evidence="1">
    <location>
        <begin position="1"/>
        <end position="25"/>
    </location>
</feature>
<dbReference type="EMBL" id="HBGS01055591">
    <property type="protein sequence ID" value="CAD9476860.1"/>
    <property type="molecule type" value="Transcribed_RNA"/>
</dbReference>
<feature type="compositionally biased region" description="Basic and acidic residues" evidence="1">
    <location>
        <begin position="1"/>
        <end position="12"/>
    </location>
</feature>
<reference evidence="3" key="1">
    <citation type="submission" date="2021-01" db="EMBL/GenBank/DDBJ databases">
        <authorList>
            <person name="Corre E."/>
            <person name="Pelletier E."/>
            <person name="Niang G."/>
            <person name="Scheremetjew M."/>
            <person name="Finn R."/>
            <person name="Kale V."/>
            <person name="Holt S."/>
            <person name="Cochrane G."/>
            <person name="Meng A."/>
            <person name="Brown T."/>
            <person name="Cohen L."/>
        </authorList>
    </citation>
    <scope>NUCLEOTIDE SEQUENCE</scope>
    <source>
        <strain evidence="3">CCMP1381</strain>
    </source>
</reference>